<accession>A0ABR2HVU7</accession>
<dbReference type="Proteomes" id="UP001470230">
    <property type="component" value="Unassembled WGS sequence"/>
</dbReference>
<gene>
    <name evidence="1" type="ORF">M9Y10_017950</name>
</gene>
<reference evidence="1 2" key="1">
    <citation type="submission" date="2024-04" db="EMBL/GenBank/DDBJ databases">
        <title>Tritrichomonas musculus Genome.</title>
        <authorList>
            <person name="Alves-Ferreira E."/>
            <person name="Grigg M."/>
            <person name="Lorenzi H."/>
            <person name="Galac M."/>
        </authorList>
    </citation>
    <scope>NUCLEOTIDE SEQUENCE [LARGE SCALE GENOMIC DNA]</scope>
    <source>
        <strain evidence="1 2">EAF2021</strain>
    </source>
</reference>
<organism evidence="1 2">
    <name type="scientific">Tritrichomonas musculus</name>
    <dbReference type="NCBI Taxonomy" id="1915356"/>
    <lineage>
        <taxon>Eukaryota</taxon>
        <taxon>Metamonada</taxon>
        <taxon>Parabasalia</taxon>
        <taxon>Tritrichomonadida</taxon>
        <taxon>Tritrichomonadidae</taxon>
        <taxon>Tritrichomonas</taxon>
    </lineage>
</organism>
<comment type="caution">
    <text evidence="1">The sequence shown here is derived from an EMBL/GenBank/DDBJ whole genome shotgun (WGS) entry which is preliminary data.</text>
</comment>
<evidence type="ECO:0000313" key="2">
    <source>
        <dbReference type="Proteomes" id="UP001470230"/>
    </source>
</evidence>
<protein>
    <submittedName>
        <fullName evidence="1">Uncharacterized protein</fullName>
    </submittedName>
</protein>
<keyword evidence="2" id="KW-1185">Reference proteome</keyword>
<name>A0ABR2HVU7_9EUKA</name>
<proteinExistence type="predicted"/>
<dbReference type="EMBL" id="JAPFFF010000023">
    <property type="protein sequence ID" value="KAK8852953.1"/>
    <property type="molecule type" value="Genomic_DNA"/>
</dbReference>
<evidence type="ECO:0000313" key="1">
    <source>
        <dbReference type="EMBL" id="KAK8852953.1"/>
    </source>
</evidence>
<sequence>MYHKLGRPKRSIKAELILIQEPGENPSFFRLDSTGSLIQSSTTSKRSMKLKCSDNHKTKKNVLTSDNFIKDDKSSNQSNQILCDTQLFNVSPNTNFINKKNDDLSDINYYLNKKTFPSFKEFELDNYYIFSNTPVLIS</sequence>